<accession>A0A7W8GG54</accession>
<dbReference type="RefSeq" id="WP_184028628.1">
    <property type="nucleotide sequence ID" value="NZ_JACHFN010000006.1"/>
</dbReference>
<dbReference type="CDD" id="cd00317">
    <property type="entry name" value="cyclophilin"/>
    <property type="match status" value="1"/>
</dbReference>
<dbReference type="PROSITE" id="PS51257">
    <property type="entry name" value="PROKAR_LIPOPROTEIN"/>
    <property type="match status" value="1"/>
</dbReference>
<keyword evidence="1" id="KW-0697">Rotamase</keyword>
<dbReference type="EC" id="5.2.1.8" evidence="1"/>
<dbReference type="Proteomes" id="UP000525389">
    <property type="component" value="Unassembled WGS sequence"/>
</dbReference>
<proteinExistence type="inferred from homology"/>
<feature type="region of interest" description="Disordered" evidence="2">
    <location>
        <begin position="22"/>
        <end position="79"/>
    </location>
</feature>
<dbReference type="PROSITE" id="PS50072">
    <property type="entry name" value="CSA_PPIASE_2"/>
    <property type="match status" value="1"/>
</dbReference>
<feature type="compositionally biased region" description="Polar residues" evidence="2">
    <location>
        <begin position="22"/>
        <end position="34"/>
    </location>
</feature>
<evidence type="ECO:0000256" key="1">
    <source>
        <dbReference type="RuleBase" id="RU363019"/>
    </source>
</evidence>
<feature type="compositionally biased region" description="Low complexity" evidence="2">
    <location>
        <begin position="35"/>
        <end position="78"/>
    </location>
</feature>
<keyword evidence="5" id="KW-1185">Reference proteome</keyword>
<dbReference type="Pfam" id="PF00160">
    <property type="entry name" value="Pro_isomerase"/>
    <property type="match status" value="1"/>
</dbReference>
<dbReference type="EMBL" id="JACHFN010000006">
    <property type="protein sequence ID" value="MBB5234608.1"/>
    <property type="molecule type" value="Genomic_DNA"/>
</dbReference>
<dbReference type="PRINTS" id="PR00153">
    <property type="entry name" value="CSAPPISMRASE"/>
</dbReference>
<dbReference type="Gene3D" id="2.40.100.10">
    <property type="entry name" value="Cyclophilin-like"/>
    <property type="match status" value="1"/>
</dbReference>
<reference evidence="4 5" key="1">
    <citation type="submission" date="2020-08" db="EMBL/GenBank/DDBJ databases">
        <title>Genomic Encyclopedia of Type Strains, Phase IV (KMG-IV): sequencing the most valuable type-strain genomes for metagenomic binning, comparative biology and taxonomic classification.</title>
        <authorList>
            <person name="Goeker M."/>
        </authorList>
    </citation>
    <scope>NUCLEOTIDE SEQUENCE [LARGE SCALE GENOMIC DNA]</scope>
    <source>
        <strain evidence="4 5">DSM 101791</strain>
    </source>
</reference>
<dbReference type="InterPro" id="IPR002130">
    <property type="entry name" value="Cyclophilin-type_PPIase_dom"/>
</dbReference>
<dbReference type="InterPro" id="IPR029000">
    <property type="entry name" value="Cyclophilin-like_dom_sf"/>
</dbReference>
<dbReference type="PROSITE" id="PS00170">
    <property type="entry name" value="CSA_PPIASE_1"/>
    <property type="match status" value="1"/>
</dbReference>
<comment type="catalytic activity">
    <reaction evidence="1">
        <text>[protein]-peptidylproline (omega=180) = [protein]-peptidylproline (omega=0)</text>
        <dbReference type="Rhea" id="RHEA:16237"/>
        <dbReference type="Rhea" id="RHEA-COMP:10747"/>
        <dbReference type="Rhea" id="RHEA-COMP:10748"/>
        <dbReference type="ChEBI" id="CHEBI:83833"/>
        <dbReference type="ChEBI" id="CHEBI:83834"/>
        <dbReference type="EC" id="5.2.1.8"/>
    </reaction>
</comment>
<keyword evidence="1 4" id="KW-0413">Isomerase</keyword>
<protein>
    <recommendedName>
        <fullName evidence="1">Peptidyl-prolyl cis-trans isomerase</fullName>
        <shortName evidence="1">PPIase</shortName>
        <ecNumber evidence="1">5.2.1.8</ecNumber>
    </recommendedName>
</protein>
<comment type="caution">
    <text evidence="4">The sequence shown here is derived from an EMBL/GenBank/DDBJ whole genome shotgun (WGS) entry which is preliminary data.</text>
</comment>
<sequence>MKRALLMLTALLTLTACQDRNAASTDAETPAQSQTDTPEAQAPETETPATETPDAATQETATGETPAGETAATTQPGAVPSGYTLVAPLGAQPVREFGAAPAPALEEGKDYYALIDTNRGQILADLYEEETPVTVNNFVTLARNRYFDGLRFHRVIEGFMAQTGDPLSADESKKDAWGTGGPGYSFADEFRTSLTFDAPGVLAMANSGPATNGSQFFITLAPTDFLNGRHTIFGKVVQGQDVLAKLTRTSDTSSGQEVPIEGATPDRMLSVRILTKG</sequence>
<evidence type="ECO:0000259" key="3">
    <source>
        <dbReference type="PROSITE" id="PS50072"/>
    </source>
</evidence>
<dbReference type="InterPro" id="IPR044666">
    <property type="entry name" value="Cyclophilin_A-like"/>
</dbReference>
<dbReference type="InterPro" id="IPR020892">
    <property type="entry name" value="Cyclophilin-type_PPIase_CS"/>
</dbReference>
<gene>
    <name evidence="4" type="ORF">HNQ09_002046</name>
</gene>
<dbReference type="AlphaFoldDB" id="A0A7W8GG54"/>
<evidence type="ECO:0000256" key="2">
    <source>
        <dbReference type="SAM" id="MobiDB-lite"/>
    </source>
</evidence>
<comment type="similarity">
    <text evidence="1">Belongs to the cyclophilin-type PPIase family.</text>
</comment>
<feature type="chain" id="PRO_5031610075" description="Peptidyl-prolyl cis-trans isomerase" evidence="1">
    <location>
        <begin position="23"/>
        <end position="277"/>
    </location>
</feature>
<feature type="signal peptide" evidence="1">
    <location>
        <begin position="1"/>
        <end position="22"/>
    </location>
</feature>
<dbReference type="PANTHER" id="PTHR45625">
    <property type="entry name" value="PEPTIDYL-PROLYL CIS-TRANS ISOMERASE-RELATED"/>
    <property type="match status" value="1"/>
</dbReference>
<keyword evidence="1" id="KW-0732">Signal</keyword>
<dbReference type="PANTHER" id="PTHR45625:SF16">
    <property type="entry name" value="PEPTIDYL-PROLYL CIS-TRANS ISOMERASE"/>
    <property type="match status" value="1"/>
</dbReference>
<organism evidence="4 5">
    <name type="scientific">Deinococcus budaensis</name>
    <dbReference type="NCBI Taxonomy" id="1665626"/>
    <lineage>
        <taxon>Bacteria</taxon>
        <taxon>Thermotogati</taxon>
        <taxon>Deinococcota</taxon>
        <taxon>Deinococci</taxon>
        <taxon>Deinococcales</taxon>
        <taxon>Deinococcaceae</taxon>
        <taxon>Deinococcus</taxon>
    </lineage>
</organism>
<feature type="domain" description="PPIase cyclophilin-type" evidence="3">
    <location>
        <begin position="120"/>
        <end position="261"/>
    </location>
</feature>
<evidence type="ECO:0000313" key="4">
    <source>
        <dbReference type="EMBL" id="MBB5234608.1"/>
    </source>
</evidence>
<comment type="function">
    <text evidence="1">PPIases accelerate the folding of proteins. It catalyzes the cis-trans isomerization of proline imidic peptide bonds in oligopeptides.</text>
</comment>
<dbReference type="SUPFAM" id="SSF50891">
    <property type="entry name" value="Cyclophilin-like"/>
    <property type="match status" value="1"/>
</dbReference>
<dbReference type="GO" id="GO:0003755">
    <property type="term" value="F:peptidyl-prolyl cis-trans isomerase activity"/>
    <property type="evidence" value="ECO:0007669"/>
    <property type="project" value="UniProtKB-UniRule"/>
</dbReference>
<name>A0A7W8GG54_9DEIO</name>
<evidence type="ECO:0000313" key="5">
    <source>
        <dbReference type="Proteomes" id="UP000525389"/>
    </source>
</evidence>
<dbReference type="GO" id="GO:0006457">
    <property type="term" value="P:protein folding"/>
    <property type="evidence" value="ECO:0007669"/>
    <property type="project" value="InterPro"/>
</dbReference>